<reference evidence="2" key="2">
    <citation type="submission" date="2017-10" db="EMBL/GenBank/DDBJ databases">
        <title>Unravelling the molecular evolution of spider venoms.</title>
        <authorList>
            <person name="Pineda S."/>
        </authorList>
    </citation>
    <scope>NUCLEOTIDE SEQUENCE</scope>
</reference>
<sequence length="80" mass="8880">MAARVIAIISAIALAYGHLPHSMNPNASAMADIMAITRAAILATKASGETEKLRLERRRKKYFLWCFFKKLRPIQLPAGP</sequence>
<dbReference type="EMBL" id="HAHE01000477">
    <property type="protein sequence ID" value="SNX36585.1"/>
    <property type="molecule type" value="Transcribed_RNA"/>
</dbReference>
<organism evidence="2">
    <name type="scientific">Eresus cinnaberinus</name>
    <name type="common">Ladybird spider</name>
    <name type="synonym">Eresus kollari</name>
    <dbReference type="NCBI Taxonomy" id="175337"/>
    <lineage>
        <taxon>Eukaryota</taxon>
        <taxon>Metazoa</taxon>
        <taxon>Ecdysozoa</taxon>
        <taxon>Arthropoda</taxon>
        <taxon>Chelicerata</taxon>
        <taxon>Arachnida</taxon>
        <taxon>Araneae</taxon>
        <taxon>Araneomorphae</taxon>
        <taxon>Entelegynae</taxon>
        <taxon>Eresoidea</taxon>
        <taxon>Eresidae</taxon>
        <taxon>Eresus</taxon>
    </lineage>
</organism>
<reference evidence="2" key="1">
    <citation type="submission" date="2017-05" db="EMBL/GenBank/DDBJ databases">
        <authorList>
            <person name="Song R."/>
            <person name="Chenine A.L."/>
            <person name="Ruprecht R.M."/>
        </authorList>
    </citation>
    <scope>NUCLEOTIDE SEQUENCE</scope>
</reference>
<dbReference type="AlphaFoldDB" id="A0A2D0PCZ7"/>
<feature type="signal peptide" evidence="1">
    <location>
        <begin position="1"/>
        <end position="17"/>
    </location>
</feature>
<name>A0A2D0PCZ7_ERECI</name>
<protein>
    <submittedName>
        <fullName evidence="2">U53-Eretoxin-Ek1b_1</fullName>
    </submittedName>
</protein>
<evidence type="ECO:0000256" key="1">
    <source>
        <dbReference type="SAM" id="SignalP"/>
    </source>
</evidence>
<keyword evidence="1" id="KW-0732">Signal</keyword>
<evidence type="ECO:0000313" key="2">
    <source>
        <dbReference type="EMBL" id="SNX36585.1"/>
    </source>
</evidence>
<feature type="chain" id="PRO_5013130271" evidence="1">
    <location>
        <begin position="18"/>
        <end position="80"/>
    </location>
</feature>
<proteinExistence type="predicted"/>
<accession>A0A2D0PCZ7</accession>